<evidence type="ECO:0008006" key="3">
    <source>
        <dbReference type="Google" id="ProtNLM"/>
    </source>
</evidence>
<dbReference type="EMBL" id="CP069127">
    <property type="protein sequence ID" value="QRG70242.1"/>
    <property type="molecule type" value="Genomic_DNA"/>
</dbReference>
<dbReference type="InterPro" id="IPR029056">
    <property type="entry name" value="Ribokinase-like"/>
</dbReference>
<dbReference type="Proteomes" id="UP000596248">
    <property type="component" value="Chromosome"/>
</dbReference>
<evidence type="ECO:0000313" key="1">
    <source>
        <dbReference type="EMBL" id="QRG70242.1"/>
    </source>
</evidence>
<dbReference type="Gene3D" id="3.40.1190.20">
    <property type="match status" value="1"/>
</dbReference>
<dbReference type="RefSeq" id="WP_203357216.1">
    <property type="nucleotide sequence ID" value="NZ_CP069127.1"/>
</dbReference>
<organism evidence="1 2">
    <name type="scientific">Brevibacillus choshinensis</name>
    <dbReference type="NCBI Taxonomy" id="54911"/>
    <lineage>
        <taxon>Bacteria</taxon>
        <taxon>Bacillati</taxon>
        <taxon>Bacillota</taxon>
        <taxon>Bacilli</taxon>
        <taxon>Bacillales</taxon>
        <taxon>Paenibacillaceae</taxon>
        <taxon>Brevibacillus</taxon>
    </lineage>
</organism>
<sequence>MNSTNAEVMVAGLVCLDIFPTVPAGKALSQFLLPGKLIEVGEAAVSTGGAVSNTGLALHRLGSPLV</sequence>
<keyword evidence="2" id="KW-1185">Reference proteome</keyword>
<evidence type="ECO:0000313" key="2">
    <source>
        <dbReference type="Proteomes" id="UP000596248"/>
    </source>
</evidence>
<reference evidence="1 2" key="1">
    <citation type="submission" date="2021-01" db="EMBL/GenBank/DDBJ databases">
        <title>Identification of strong promoters based on the transcriptome of Brevibacillus choshinensis.</title>
        <authorList>
            <person name="Yao D."/>
            <person name="Zhang K."/>
            <person name="Wu J."/>
        </authorList>
    </citation>
    <scope>NUCLEOTIDE SEQUENCE [LARGE SCALE GENOMIC DNA]</scope>
    <source>
        <strain evidence="1 2">HPD31-SP3</strain>
    </source>
</reference>
<proteinExistence type="predicted"/>
<name>A0ABX7FWN1_BRECH</name>
<protein>
    <recommendedName>
        <fullName evidence="3">Carbohydrate kinase PfkB domain-containing protein</fullName>
    </recommendedName>
</protein>
<dbReference type="SUPFAM" id="SSF53613">
    <property type="entry name" value="Ribokinase-like"/>
    <property type="match status" value="1"/>
</dbReference>
<gene>
    <name evidence="1" type="ORF">JNE38_14660</name>
</gene>
<accession>A0ABX7FWN1</accession>